<dbReference type="RefSeq" id="WP_264841829.1">
    <property type="nucleotide sequence ID" value="NZ_AP025628.1"/>
</dbReference>
<dbReference type="EMBL" id="AP025628">
    <property type="protein sequence ID" value="BDG61156.1"/>
    <property type="molecule type" value="Genomic_DNA"/>
</dbReference>
<dbReference type="AlphaFoldDB" id="A0AA35G6E5"/>
<keyword evidence="1" id="KW-0472">Membrane</keyword>
<sequence>MFGRKKNGDDREKKAGLGTILKSVLYGMVSHDEVSAALRTRMHFEHVFMFVTLGDMLGIPILPPYYSLRVLPYAVPNIDTWKRRVFRERDIF</sequence>
<dbReference type="Pfam" id="PF25952">
    <property type="entry name" value="DUF7990"/>
    <property type="match status" value="1"/>
</dbReference>
<gene>
    <name evidence="2" type="ORF">caldi_22460</name>
</gene>
<organism evidence="2 3">
    <name type="scientific">Caldinitratiruptor microaerophilus</name>
    <dbReference type="NCBI Taxonomy" id="671077"/>
    <lineage>
        <taxon>Bacteria</taxon>
        <taxon>Bacillati</taxon>
        <taxon>Bacillota</taxon>
        <taxon>Clostridia</taxon>
        <taxon>Eubacteriales</taxon>
        <taxon>Symbiobacteriaceae</taxon>
        <taxon>Caldinitratiruptor</taxon>
    </lineage>
</organism>
<dbReference type="KEGG" id="cmic:caldi_22460"/>
<keyword evidence="3" id="KW-1185">Reference proteome</keyword>
<protein>
    <submittedName>
        <fullName evidence="2">Uncharacterized protein</fullName>
    </submittedName>
</protein>
<keyword evidence="1" id="KW-1133">Transmembrane helix</keyword>
<reference evidence="2" key="1">
    <citation type="submission" date="2022-03" db="EMBL/GenBank/DDBJ databases">
        <title>Complete genome sequence of Caldinitratiruptor microaerophilus.</title>
        <authorList>
            <person name="Mukaiyama R."/>
            <person name="Nishiyama T."/>
            <person name="Ueda K."/>
        </authorList>
    </citation>
    <scope>NUCLEOTIDE SEQUENCE</scope>
    <source>
        <strain evidence="2">JCM 16183</strain>
    </source>
</reference>
<dbReference type="Proteomes" id="UP001163687">
    <property type="component" value="Chromosome"/>
</dbReference>
<proteinExistence type="predicted"/>
<keyword evidence="1" id="KW-0812">Transmembrane</keyword>
<evidence type="ECO:0000313" key="3">
    <source>
        <dbReference type="Proteomes" id="UP001163687"/>
    </source>
</evidence>
<evidence type="ECO:0000313" key="2">
    <source>
        <dbReference type="EMBL" id="BDG61156.1"/>
    </source>
</evidence>
<name>A0AA35G6E5_9FIRM</name>
<dbReference type="InterPro" id="IPR058303">
    <property type="entry name" value="DUF7990"/>
</dbReference>
<feature type="transmembrane region" description="Helical" evidence="1">
    <location>
        <begin position="47"/>
        <end position="66"/>
    </location>
</feature>
<accession>A0AA35G6E5</accession>
<evidence type="ECO:0000256" key="1">
    <source>
        <dbReference type="SAM" id="Phobius"/>
    </source>
</evidence>